<reference evidence="1" key="1">
    <citation type="submission" date="2014-12" db="EMBL/GenBank/DDBJ databases">
        <title>Insight into the proteome of Arion vulgaris.</title>
        <authorList>
            <person name="Aradska J."/>
            <person name="Bulat T."/>
            <person name="Smidak R."/>
            <person name="Sarate P."/>
            <person name="Gangsoo J."/>
            <person name="Sialana F."/>
            <person name="Bilban M."/>
            <person name="Lubec G."/>
        </authorList>
    </citation>
    <scope>NUCLEOTIDE SEQUENCE</scope>
    <source>
        <tissue evidence="1">Skin</tissue>
    </source>
</reference>
<gene>
    <name evidence="1" type="primary">ORF11339</name>
</gene>
<name>A0A0B6Y2W2_9EUPU</name>
<proteinExistence type="predicted"/>
<sequence>ESSITCNPDDIVKELIEKKRIEPDLKEKGESIDTDIMCALPKAVSSEHHVAKCVVENYWPPKGTMINPPLSKTKSSKPALATSYSFYTRPFKVHGKEAWEFAMRG</sequence>
<organism evidence="1">
    <name type="scientific">Arion vulgaris</name>
    <dbReference type="NCBI Taxonomy" id="1028688"/>
    <lineage>
        <taxon>Eukaryota</taxon>
        <taxon>Metazoa</taxon>
        <taxon>Spiralia</taxon>
        <taxon>Lophotrochozoa</taxon>
        <taxon>Mollusca</taxon>
        <taxon>Gastropoda</taxon>
        <taxon>Heterobranchia</taxon>
        <taxon>Euthyneura</taxon>
        <taxon>Panpulmonata</taxon>
        <taxon>Eupulmonata</taxon>
        <taxon>Stylommatophora</taxon>
        <taxon>Helicina</taxon>
        <taxon>Arionoidea</taxon>
        <taxon>Arionidae</taxon>
        <taxon>Arion</taxon>
    </lineage>
</organism>
<feature type="non-terminal residue" evidence="1">
    <location>
        <position position="105"/>
    </location>
</feature>
<accession>A0A0B6Y2W2</accession>
<dbReference type="AlphaFoldDB" id="A0A0B6Y2W2"/>
<feature type="non-terminal residue" evidence="1">
    <location>
        <position position="1"/>
    </location>
</feature>
<dbReference type="EMBL" id="HACG01003782">
    <property type="protein sequence ID" value="CEK50647.1"/>
    <property type="molecule type" value="Transcribed_RNA"/>
</dbReference>
<evidence type="ECO:0000313" key="1">
    <source>
        <dbReference type="EMBL" id="CEK50647.1"/>
    </source>
</evidence>
<protein>
    <submittedName>
        <fullName evidence="1">Uncharacterized protein</fullName>
    </submittedName>
</protein>